<keyword evidence="6 19" id="KW-0547">Nucleotide-binding</keyword>
<dbReference type="Gene3D" id="3.40.50.620">
    <property type="entry name" value="HUPs"/>
    <property type="match status" value="1"/>
</dbReference>
<dbReference type="CDD" id="cd01712">
    <property type="entry name" value="PPase_ThiI"/>
    <property type="match status" value="1"/>
</dbReference>
<feature type="binding site" evidence="19">
    <location>
        <position position="297"/>
    </location>
    <ligand>
        <name>ATP</name>
        <dbReference type="ChEBI" id="CHEBI:30616"/>
    </ligand>
</feature>
<keyword evidence="9 19" id="KW-0784">Thiamine biosynthesis</keyword>
<feature type="binding site" evidence="19">
    <location>
        <begin position="184"/>
        <end position="185"/>
    </location>
    <ligand>
        <name>ATP</name>
        <dbReference type="ChEBI" id="CHEBI:30616"/>
    </ligand>
</feature>
<evidence type="ECO:0000256" key="10">
    <source>
        <dbReference type="ARBA" id="ARBA00050570"/>
    </source>
</evidence>
<dbReference type="GO" id="GO:0009228">
    <property type="term" value="P:thiamine biosynthetic process"/>
    <property type="evidence" value="ECO:0007669"/>
    <property type="project" value="UniProtKB-KW"/>
</dbReference>
<dbReference type="Gene3D" id="3.30.2130.30">
    <property type="match status" value="1"/>
</dbReference>
<dbReference type="InterPro" id="IPR020536">
    <property type="entry name" value="ThiI_AANH"/>
</dbReference>
<feature type="binding site" evidence="19">
    <location>
        <position position="266"/>
    </location>
    <ligand>
        <name>ATP</name>
        <dbReference type="ChEBI" id="CHEBI:30616"/>
    </ligand>
</feature>
<evidence type="ECO:0000256" key="15">
    <source>
        <dbReference type="ARBA" id="ARBA00071867"/>
    </source>
</evidence>
<evidence type="ECO:0000313" key="22">
    <source>
        <dbReference type="Proteomes" id="UP000651482"/>
    </source>
</evidence>
<dbReference type="Pfam" id="PF02568">
    <property type="entry name" value="ThiI"/>
    <property type="match status" value="1"/>
</dbReference>
<dbReference type="InterPro" id="IPR054173">
    <property type="entry name" value="ThiI_fer"/>
</dbReference>
<organism evidence="21 22">
    <name type="scientific">Yeguia hominis</name>
    <dbReference type="NCBI Taxonomy" id="2763662"/>
    <lineage>
        <taxon>Bacteria</taxon>
        <taxon>Bacillati</taxon>
        <taxon>Bacillota</taxon>
        <taxon>Clostridia</taxon>
        <taxon>Eubacteriales</taxon>
        <taxon>Yeguiaceae</taxon>
        <taxon>Yeguia</taxon>
    </lineage>
</organism>
<dbReference type="PANTHER" id="PTHR43209">
    <property type="entry name" value="TRNA SULFURTRANSFERASE"/>
    <property type="match status" value="1"/>
</dbReference>
<dbReference type="InterPro" id="IPR004114">
    <property type="entry name" value="THUMP_dom"/>
</dbReference>
<dbReference type="Proteomes" id="UP000651482">
    <property type="component" value="Unassembled WGS sequence"/>
</dbReference>
<evidence type="ECO:0000256" key="5">
    <source>
        <dbReference type="ARBA" id="ARBA00022679"/>
    </source>
</evidence>
<evidence type="ECO:0000256" key="6">
    <source>
        <dbReference type="ARBA" id="ARBA00022741"/>
    </source>
</evidence>
<dbReference type="HAMAP" id="MF_00021">
    <property type="entry name" value="ThiI"/>
    <property type="match status" value="1"/>
</dbReference>
<dbReference type="NCBIfam" id="TIGR00342">
    <property type="entry name" value="tRNA uracil 4-sulfurtransferase ThiI"/>
    <property type="match status" value="1"/>
</dbReference>
<keyword evidence="5 19" id="KW-0808">Transferase</keyword>
<reference evidence="21" key="1">
    <citation type="submission" date="2020-08" db="EMBL/GenBank/DDBJ databases">
        <title>Genome public.</title>
        <authorList>
            <person name="Liu C."/>
            <person name="Sun Q."/>
        </authorList>
    </citation>
    <scope>NUCLEOTIDE SEQUENCE</scope>
    <source>
        <strain evidence="21">NSJ-40</strain>
    </source>
</reference>
<feature type="domain" description="THUMP" evidence="20">
    <location>
        <begin position="61"/>
        <end position="166"/>
    </location>
</feature>
<dbReference type="GO" id="GO:0140741">
    <property type="term" value="F:tRNA-uracil-4 sulfurtransferase activity"/>
    <property type="evidence" value="ECO:0007669"/>
    <property type="project" value="UniProtKB-EC"/>
</dbReference>
<dbReference type="SUPFAM" id="SSF143437">
    <property type="entry name" value="THUMP domain-like"/>
    <property type="match status" value="1"/>
</dbReference>
<dbReference type="GO" id="GO:0009229">
    <property type="term" value="P:thiamine diphosphate biosynthetic process"/>
    <property type="evidence" value="ECO:0007669"/>
    <property type="project" value="UniProtKB-UniRule"/>
</dbReference>
<evidence type="ECO:0000259" key="20">
    <source>
        <dbReference type="PROSITE" id="PS51165"/>
    </source>
</evidence>
<dbReference type="GO" id="GO:0005829">
    <property type="term" value="C:cytosol"/>
    <property type="evidence" value="ECO:0007669"/>
    <property type="project" value="TreeGrafter"/>
</dbReference>
<keyword evidence="4 19" id="KW-0820">tRNA-binding</keyword>
<evidence type="ECO:0000256" key="8">
    <source>
        <dbReference type="ARBA" id="ARBA00022884"/>
    </source>
</evidence>
<protein>
    <recommendedName>
        <fullName evidence="15 19">Probable tRNA sulfurtransferase</fullName>
        <ecNumber evidence="14 19">2.8.1.4</ecNumber>
    </recommendedName>
    <alternativeName>
        <fullName evidence="16 19">Sulfur carrier protein ThiS sulfurtransferase</fullName>
    </alternativeName>
    <alternativeName>
        <fullName evidence="17 19">Thiamine biosynthesis protein ThiI</fullName>
    </alternativeName>
    <alternativeName>
        <fullName evidence="18 19">tRNA 4-thiouridine synthase</fullName>
    </alternativeName>
</protein>
<dbReference type="RefSeq" id="WP_249320119.1">
    <property type="nucleotide sequence ID" value="NZ_JACRSN010000018.1"/>
</dbReference>
<feature type="binding site" evidence="19">
    <location>
        <begin position="209"/>
        <end position="210"/>
    </location>
    <ligand>
        <name>ATP</name>
        <dbReference type="ChEBI" id="CHEBI:30616"/>
    </ligand>
</feature>
<evidence type="ECO:0000256" key="11">
    <source>
        <dbReference type="ARBA" id="ARBA00052330"/>
    </source>
</evidence>
<comment type="similarity">
    <text evidence="13 19">Belongs to the ThiI family.</text>
</comment>
<keyword evidence="22" id="KW-1185">Reference proteome</keyword>
<evidence type="ECO:0000256" key="4">
    <source>
        <dbReference type="ARBA" id="ARBA00022555"/>
    </source>
</evidence>
<gene>
    <name evidence="19 21" type="primary">thiI</name>
    <name evidence="21" type="ORF">IAG03_11190</name>
</gene>
<evidence type="ECO:0000256" key="12">
    <source>
        <dbReference type="ARBA" id="ARBA00058382"/>
    </source>
</evidence>
<comment type="catalytic activity">
    <reaction evidence="10 19">
        <text>[ThiI sulfur-carrier protein]-S-sulfanyl-L-cysteine + a uridine in tRNA + 2 reduced [2Fe-2S]-[ferredoxin] + ATP + H(+) = [ThiI sulfur-carrier protein]-L-cysteine + a 4-thiouridine in tRNA + 2 oxidized [2Fe-2S]-[ferredoxin] + AMP + diphosphate</text>
        <dbReference type="Rhea" id="RHEA:24176"/>
        <dbReference type="Rhea" id="RHEA-COMP:10000"/>
        <dbReference type="Rhea" id="RHEA-COMP:10001"/>
        <dbReference type="Rhea" id="RHEA-COMP:13337"/>
        <dbReference type="Rhea" id="RHEA-COMP:13338"/>
        <dbReference type="Rhea" id="RHEA-COMP:13339"/>
        <dbReference type="Rhea" id="RHEA-COMP:13340"/>
        <dbReference type="ChEBI" id="CHEBI:15378"/>
        <dbReference type="ChEBI" id="CHEBI:29950"/>
        <dbReference type="ChEBI" id="CHEBI:30616"/>
        <dbReference type="ChEBI" id="CHEBI:33019"/>
        <dbReference type="ChEBI" id="CHEBI:33737"/>
        <dbReference type="ChEBI" id="CHEBI:33738"/>
        <dbReference type="ChEBI" id="CHEBI:61963"/>
        <dbReference type="ChEBI" id="CHEBI:65315"/>
        <dbReference type="ChEBI" id="CHEBI:136798"/>
        <dbReference type="ChEBI" id="CHEBI:456215"/>
        <dbReference type="EC" id="2.8.1.4"/>
    </reaction>
</comment>
<evidence type="ECO:0000256" key="13">
    <source>
        <dbReference type="ARBA" id="ARBA00061472"/>
    </source>
</evidence>
<dbReference type="PANTHER" id="PTHR43209:SF1">
    <property type="entry name" value="TRNA SULFURTRANSFERASE"/>
    <property type="match status" value="1"/>
</dbReference>
<proteinExistence type="inferred from homology"/>
<comment type="function">
    <text evidence="12 19">Catalyzes the ATP-dependent transfer of a sulfur to tRNA to produce 4-thiouridine in position 8 of tRNAs, which functions as a near-UV photosensor. Also catalyzes the transfer of sulfur to the sulfur carrier protein ThiS, forming ThiS-thiocarboxylate. This is a step in the synthesis of thiazole, in the thiamine biosynthesis pathway. The sulfur is donated as persulfide by IscS.</text>
</comment>
<keyword evidence="8 19" id="KW-0694">RNA-binding</keyword>
<dbReference type="InterPro" id="IPR049961">
    <property type="entry name" value="ThiI_N"/>
</dbReference>
<dbReference type="PROSITE" id="PS51165">
    <property type="entry name" value="THUMP"/>
    <property type="match status" value="1"/>
</dbReference>
<evidence type="ECO:0000256" key="17">
    <source>
        <dbReference type="ARBA" id="ARBA00077849"/>
    </source>
</evidence>
<evidence type="ECO:0000256" key="1">
    <source>
        <dbReference type="ARBA" id="ARBA00004496"/>
    </source>
</evidence>
<dbReference type="GO" id="GO:0000049">
    <property type="term" value="F:tRNA binding"/>
    <property type="evidence" value="ECO:0007669"/>
    <property type="project" value="UniProtKB-UniRule"/>
</dbReference>
<evidence type="ECO:0000313" key="21">
    <source>
        <dbReference type="EMBL" id="MBC8534538.1"/>
    </source>
</evidence>
<comment type="subcellular location">
    <subcellularLocation>
        <location evidence="1 19">Cytoplasm</location>
    </subcellularLocation>
</comment>
<evidence type="ECO:0000256" key="18">
    <source>
        <dbReference type="ARBA" id="ARBA00080570"/>
    </source>
</evidence>
<dbReference type="GO" id="GO:0005524">
    <property type="term" value="F:ATP binding"/>
    <property type="evidence" value="ECO:0007669"/>
    <property type="project" value="UniProtKB-UniRule"/>
</dbReference>
<dbReference type="SUPFAM" id="SSF52402">
    <property type="entry name" value="Adenine nucleotide alpha hydrolases-like"/>
    <property type="match status" value="1"/>
</dbReference>
<accession>A0A926DAM1</accession>
<dbReference type="InterPro" id="IPR050102">
    <property type="entry name" value="tRNA_sulfurtransferase_ThiI"/>
</dbReference>
<evidence type="ECO:0000256" key="19">
    <source>
        <dbReference type="HAMAP-Rule" id="MF_00021"/>
    </source>
</evidence>
<dbReference type="EMBL" id="JACRSN010000018">
    <property type="protein sequence ID" value="MBC8534538.1"/>
    <property type="molecule type" value="Genomic_DNA"/>
</dbReference>
<dbReference type="SMART" id="SM00981">
    <property type="entry name" value="THUMP"/>
    <property type="match status" value="1"/>
</dbReference>
<evidence type="ECO:0000256" key="7">
    <source>
        <dbReference type="ARBA" id="ARBA00022840"/>
    </source>
</evidence>
<comment type="pathway">
    <text evidence="2 19">Cofactor biosynthesis; thiamine diphosphate biosynthesis.</text>
</comment>
<dbReference type="Pfam" id="PF22025">
    <property type="entry name" value="ThiI_fer"/>
    <property type="match status" value="1"/>
</dbReference>
<dbReference type="FunFam" id="3.40.50.620:FF:000053">
    <property type="entry name" value="Probable tRNA sulfurtransferase"/>
    <property type="match status" value="1"/>
</dbReference>
<dbReference type="GO" id="GO:0004810">
    <property type="term" value="F:CCA tRNA nucleotidyltransferase activity"/>
    <property type="evidence" value="ECO:0007669"/>
    <property type="project" value="InterPro"/>
</dbReference>
<keyword evidence="7 19" id="KW-0067">ATP-binding</keyword>
<dbReference type="InterPro" id="IPR049962">
    <property type="entry name" value="THUMP_ThiI"/>
</dbReference>
<evidence type="ECO:0000256" key="16">
    <source>
        <dbReference type="ARBA" id="ARBA00075337"/>
    </source>
</evidence>
<sequence length="392" mass="43336">MKEVLLIKLGEMVLKGQNRRVFDQALLKNIKQALRGTGAFDVRYAQSTVYVIPEDAESDMDLAEERIGKVFGVISYVRACTAEKTVEGIQKAAAEYLRAELETVKTFKVESKRADKQFPLTSPELSCEVGGYLLEHYPHLTVDVHHPDLVVRAEVRDFAAYVHGTPKPGAGGFPIGTGGKAAILISGGIDSPVAAWMMARRGVELTAVHFASPPYTSERAEQKVVELLRRVSEYGGHMVMQTVGFTHVQEEILQKCPEELFTVIMRRFMVRVAQAIARREDCGALITGESLGQVASQTMQAIACTDAVATLPVFRPLIGTDKAEIVALSRKIGTYEISIEPYEDCCTVFTPRHPRTRPPLSIIEKAESALDVEGLVQECLENIKYTKIRRAQ</sequence>
<dbReference type="Pfam" id="PF02926">
    <property type="entry name" value="THUMP"/>
    <property type="match status" value="1"/>
</dbReference>
<dbReference type="GO" id="GO:0052837">
    <property type="term" value="P:thiazole biosynthetic process"/>
    <property type="evidence" value="ECO:0007669"/>
    <property type="project" value="TreeGrafter"/>
</dbReference>
<dbReference type="InterPro" id="IPR003720">
    <property type="entry name" value="tRNA_STrfase"/>
</dbReference>
<name>A0A926DAM1_9FIRM</name>
<comment type="catalytic activity">
    <reaction evidence="11 19">
        <text>[ThiS sulfur-carrier protein]-C-terminal Gly-Gly-AMP + S-sulfanyl-L-cysteinyl-[cysteine desulfurase] + AH2 = [ThiS sulfur-carrier protein]-C-terminal-Gly-aminoethanethioate + L-cysteinyl-[cysteine desulfurase] + A + AMP + 2 H(+)</text>
        <dbReference type="Rhea" id="RHEA:43340"/>
        <dbReference type="Rhea" id="RHEA-COMP:12157"/>
        <dbReference type="Rhea" id="RHEA-COMP:12158"/>
        <dbReference type="Rhea" id="RHEA-COMP:12910"/>
        <dbReference type="Rhea" id="RHEA-COMP:19908"/>
        <dbReference type="ChEBI" id="CHEBI:13193"/>
        <dbReference type="ChEBI" id="CHEBI:15378"/>
        <dbReference type="ChEBI" id="CHEBI:17499"/>
        <dbReference type="ChEBI" id="CHEBI:29950"/>
        <dbReference type="ChEBI" id="CHEBI:61963"/>
        <dbReference type="ChEBI" id="CHEBI:90618"/>
        <dbReference type="ChEBI" id="CHEBI:232372"/>
        <dbReference type="ChEBI" id="CHEBI:456215"/>
    </reaction>
</comment>
<dbReference type="GO" id="GO:0002937">
    <property type="term" value="P:tRNA 4-thiouridine biosynthesis"/>
    <property type="evidence" value="ECO:0007669"/>
    <property type="project" value="TreeGrafter"/>
</dbReference>
<dbReference type="InterPro" id="IPR014729">
    <property type="entry name" value="Rossmann-like_a/b/a_fold"/>
</dbReference>
<dbReference type="EC" id="2.8.1.4" evidence="14 19"/>
<keyword evidence="3 19" id="KW-0963">Cytoplasm</keyword>
<dbReference type="AlphaFoldDB" id="A0A926DAM1"/>
<feature type="binding site" evidence="19">
    <location>
        <position position="288"/>
    </location>
    <ligand>
        <name>ATP</name>
        <dbReference type="ChEBI" id="CHEBI:30616"/>
    </ligand>
</feature>
<evidence type="ECO:0000256" key="2">
    <source>
        <dbReference type="ARBA" id="ARBA00004948"/>
    </source>
</evidence>
<dbReference type="CDD" id="cd11716">
    <property type="entry name" value="THUMP_ThiI"/>
    <property type="match status" value="1"/>
</dbReference>
<comment type="caution">
    <text evidence="21">The sequence shown here is derived from an EMBL/GenBank/DDBJ whole genome shotgun (WGS) entry which is preliminary data.</text>
</comment>
<evidence type="ECO:0000256" key="3">
    <source>
        <dbReference type="ARBA" id="ARBA00022490"/>
    </source>
</evidence>
<evidence type="ECO:0000256" key="9">
    <source>
        <dbReference type="ARBA" id="ARBA00022977"/>
    </source>
</evidence>
<evidence type="ECO:0000256" key="14">
    <source>
        <dbReference type="ARBA" id="ARBA00066827"/>
    </source>
</evidence>